<name>A0A8H3EX83_9LECA</name>
<dbReference type="GO" id="GO:0044550">
    <property type="term" value="P:secondary metabolite biosynthetic process"/>
    <property type="evidence" value="ECO:0007669"/>
    <property type="project" value="TreeGrafter"/>
</dbReference>
<proteinExistence type="inferred from homology"/>
<comment type="caution">
    <text evidence="5">The sequence shown here is derived from an EMBL/GenBank/DDBJ whole genome shotgun (WGS) entry which is preliminary data.</text>
</comment>
<evidence type="ECO:0000313" key="6">
    <source>
        <dbReference type="Proteomes" id="UP000664203"/>
    </source>
</evidence>
<dbReference type="InterPro" id="IPR029058">
    <property type="entry name" value="AB_hydrolase_fold"/>
</dbReference>
<sequence>MAESNKHLPRLLCLHGGGTSAMIFKIQTRRLQWALRSTFKFVFVDGPFTSGAGPGVLPAFAGCDPYFRWLNPESQTAEQDQRRVRQLLSKVIKDDGGEFVGVLGFSQGARLTAGLLADQEEQNAAEGMPNWKFGVMLCGSFPPLSLSFAKMPSTKPSQGTDEHGETREPDEDEIIHVPSVLVRGTLDPHGEKGRRLVKYFDPETAIAMVFKMGHHLPGAAGDTTSDKGDTQKIVDAILKVYADHLPYEELKAPKTTVMENRNGQLSA</sequence>
<dbReference type="PANTHER" id="PTHR48070">
    <property type="entry name" value="ESTERASE OVCA2"/>
    <property type="match status" value="1"/>
</dbReference>
<reference evidence="5" key="1">
    <citation type="submission" date="2021-03" db="EMBL/GenBank/DDBJ databases">
        <authorList>
            <person name="Tagirdzhanova G."/>
        </authorList>
    </citation>
    <scope>NUCLEOTIDE SEQUENCE</scope>
</reference>
<comment type="similarity">
    <text evidence="1">Belongs to the LovG family.</text>
</comment>
<evidence type="ECO:0000259" key="4">
    <source>
        <dbReference type="Pfam" id="PF03959"/>
    </source>
</evidence>
<dbReference type="Proteomes" id="UP000664203">
    <property type="component" value="Unassembled WGS sequence"/>
</dbReference>
<dbReference type="InterPro" id="IPR050593">
    <property type="entry name" value="LovG"/>
</dbReference>
<evidence type="ECO:0000256" key="2">
    <source>
        <dbReference type="ARBA" id="ARBA00022801"/>
    </source>
</evidence>
<keyword evidence="6" id="KW-1185">Reference proteome</keyword>
<protein>
    <recommendedName>
        <fullName evidence="4">Serine hydrolase domain-containing protein</fullName>
    </recommendedName>
</protein>
<accession>A0A8H3EX83</accession>
<evidence type="ECO:0000256" key="3">
    <source>
        <dbReference type="SAM" id="MobiDB-lite"/>
    </source>
</evidence>
<dbReference type="OrthoDB" id="414698at2759"/>
<dbReference type="GO" id="GO:0016787">
    <property type="term" value="F:hydrolase activity"/>
    <property type="evidence" value="ECO:0007669"/>
    <property type="project" value="UniProtKB-KW"/>
</dbReference>
<organism evidence="5 6">
    <name type="scientific">Alectoria fallacina</name>
    <dbReference type="NCBI Taxonomy" id="1903189"/>
    <lineage>
        <taxon>Eukaryota</taxon>
        <taxon>Fungi</taxon>
        <taxon>Dikarya</taxon>
        <taxon>Ascomycota</taxon>
        <taxon>Pezizomycotina</taxon>
        <taxon>Lecanoromycetes</taxon>
        <taxon>OSLEUM clade</taxon>
        <taxon>Lecanoromycetidae</taxon>
        <taxon>Lecanorales</taxon>
        <taxon>Lecanorineae</taxon>
        <taxon>Parmeliaceae</taxon>
        <taxon>Alectoria</taxon>
    </lineage>
</organism>
<dbReference type="SUPFAM" id="SSF53474">
    <property type="entry name" value="alpha/beta-Hydrolases"/>
    <property type="match status" value="1"/>
</dbReference>
<keyword evidence="2" id="KW-0378">Hydrolase</keyword>
<dbReference type="GO" id="GO:0005737">
    <property type="term" value="C:cytoplasm"/>
    <property type="evidence" value="ECO:0007669"/>
    <property type="project" value="TreeGrafter"/>
</dbReference>
<gene>
    <name evidence="5" type="ORF">ALECFALPRED_008631</name>
</gene>
<dbReference type="PANTHER" id="PTHR48070:SF3">
    <property type="entry name" value="ESTERASE DBAE-RELATED"/>
    <property type="match status" value="1"/>
</dbReference>
<feature type="region of interest" description="Disordered" evidence="3">
    <location>
        <begin position="151"/>
        <end position="170"/>
    </location>
</feature>
<dbReference type="GO" id="GO:0005634">
    <property type="term" value="C:nucleus"/>
    <property type="evidence" value="ECO:0007669"/>
    <property type="project" value="TreeGrafter"/>
</dbReference>
<evidence type="ECO:0000313" key="5">
    <source>
        <dbReference type="EMBL" id="CAF9913094.1"/>
    </source>
</evidence>
<evidence type="ECO:0000256" key="1">
    <source>
        <dbReference type="ARBA" id="ARBA00005863"/>
    </source>
</evidence>
<dbReference type="InterPro" id="IPR005645">
    <property type="entry name" value="FSH-like_dom"/>
</dbReference>
<dbReference type="EMBL" id="CAJPDR010000060">
    <property type="protein sequence ID" value="CAF9913094.1"/>
    <property type="molecule type" value="Genomic_DNA"/>
</dbReference>
<dbReference type="Gene3D" id="3.40.50.1820">
    <property type="entry name" value="alpha/beta hydrolase"/>
    <property type="match status" value="1"/>
</dbReference>
<dbReference type="Pfam" id="PF03959">
    <property type="entry name" value="FSH1"/>
    <property type="match status" value="1"/>
</dbReference>
<dbReference type="AlphaFoldDB" id="A0A8H3EX83"/>
<feature type="domain" description="Serine hydrolase" evidence="4">
    <location>
        <begin position="9"/>
        <end position="220"/>
    </location>
</feature>